<protein>
    <recommendedName>
        <fullName evidence="4">Protein-L-isoaspartate O-methyltransferase</fullName>
        <ecNumber evidence="3">2.1.1.77</ecNumber>
    </recommendedName>
    <alternativeName>
        <fullName evidence="11">L-isoaspartyl protein carboxyl methyltransferase</fullName>
    </alternativeName>
    <alternativeName>
        <fullName evidence="9">Protein L-isoaspartyl methyltransferase</fullName>
    </alternativeName>
    <alternativeName>
        <fullName evidence="10">Protein-beta-aspartate methyltransferase</fullName>
    </alternativeName>
</protein>
<evidence type="ECO:0000256" key="7">
    <source>
        <dbReference type="ARBA" id="ARBA00022679"/>
    </source>
</evidence>
<comment type="similarity">
    <text evidence="2">Belongs to the methyltransferase superfamily. L-isoaspartyl/D-aspartyl protein methyltransferase family.</text>
</comment>
<keyword evidence="13" id="KW-1185">Reference proteome</keyword>
<dbReference type="EC" id="2.1.1.77" evidence="3"/>
<evidence type="ECO:0000256" key="9">
    <source>
        <dbReference type="ARBA" id="ARBA00030757"/>
    </source>
</evidence>
<keyword evidence="6 12" id="KW-0489">Methyltransferase</keyword>
<evidence type="ECO:0000256" key="6">
    <source>
        <dbReference type="ARBA" id="ARBA00022603"/>
    </source>
</evidence>
<name>A0A286DTX9_9ACTN</name>
<dbReference type="Pfam" id="PF01135">
    <property type="entry name" value="PCMT"/>
    <property type="match status" value="1"/>
</dbReference>
<dbReference type="RefSeq" id="WP_097230582.1">
    <property type="nucleotide sequence ID" value="NZ_OCNE01000004.1"/>
</dbReference>
<dbReference type="InterPro" id="IPR026448">
    <property type="entry name" value="Methyltr_grasp"/>
</dbReference>
<reference evidence="12 13" key="1">
    <citation type="submission" date="2017-09" db="EMBL/GenBank/DDBJ databases">
        <authorList>
            <person name="Ehlers B."/>
            <person name="Leendertz F.H."/>
        </authorList>
    </citation>
    <scope>NUCLEOTIDE SEQUENCE [LARGE SCALE GENOMIC DNA]</scope>
    <source>
        <strain evidence="12 13">CGMCC 4.7095</strain>
    </source>
</reference>
<dbReference type="PANTHER" id="PTHR11579">
    <property type="entry name" value="PROTEIN-L-ISOASPARTATE O-METHYLTRANSFERASE"/>
    <property type="match status" value="1"/>
</dbReference>
<evidence type="ECO:0000313" key="12">
    <source>
        <dbReference type="EMBL" id="SOD62118.1"/>
    </source>
</evidence>
<evidence type="ECO:0000256" key="1">
    <source>
        <dbReference type="ARBA" id="ARBA00004496"/>
    </source>
</evidence>
<dbReference type="OrthoDB" id="5143400at2"/>
<evidence type="ECO:0000256" key="11">
    <source>
        <dbReference type="ARBA" id="ARBA00031350"/>
    </source>
</evidence>
<evidence type="ECO:0000313" key="13">
    <source>
        <dbReference type="Proteomes" id="UP000219072"/>
    </source>
</evidence>
<evidence type="ECO:0000256" key="2">
    <source>
        <dbReference type="ARBA" id="ARBA00005369"/>
    </source>
</evidence>
<accession>A0A286DTX9</accession>
<dbReference type="GO" id="GO:0032259">
    <property type="term" value="P:methylation"/>
    <property type="evidence" value="ECO:0007669"/>
    <property type="project" value="UniProtKB-KW"/>
</dbReference>
<dbReference type="Gene3D" id="3.40.50.150">
    <property type="entry name" value="Vaccinia Virus protein VP39"/>
    <property type="match status" value="1"/>
</dbReference>
<dbReference type="InterPro" id="IPR000682">
    <property type="entry name" value="PCMT"/>
</dbReference>
<dbReference type="AlphaFoldDB" id="A0A286DTX9"/>
<evidence type="ECO:0000256" key="8">
    <source>
        <dbReference type="ARBA" id="ARBA00022691"/>
    </source>
</evidence>
<dbReference type="InterPro" id="IPR029063">
    <property type="entry name" value="SAM-dependent_MTases_sf"/>
</dbReference>
<dbReference type="NCBIfam" id="TIGR04188">
    <property type="entry name" value="methyltr_grsp"/>
    <property type="match status" value="1"/>
</dbReference>
<organism evidence="12 13">
    <name type="scientific">Streptomyces zhaozhouensis</name>
    <dbReference type="NCBI Taxonomy" id="1300267"/>
    <lineage>
        <taxon>Bacteria</taxon>
        <taxon>Bacillati</taxon>
        <taxon>Actinomycetota</taxon>
        <taxon>Actinomycetes</taxon>
        <taxon>Kitasatosporales</taxon>
        <taxon>Streptomycetaceae</taxon>
        <taxon>Streptomyces</taxon>
    </lineage>
</organism>
<sequence>MTDPTDPTDDKSLRLRLADQLAEGGHLRTAPWRTAVEDVPRHEYLRGGYFERVDGPGPTAWTPVLPDDPRWLARCYADESLVTQIAGTIAPRDVRGAILRAPTSSRTMPSLVVRMLEELQVEDGHNVLEIGTGYSTGLLCHRSGDDAVTSVEVDQDVSASAGVALGASGYFPNLIVGNGLTGDKDGGQRDRTIATCGVVRLPYAWVEQTRPGGIILATLCGWMYSSELARLTVAEDGTARGRFLGGQVSFMLARTQLPPPLGMLPDLDGGDEQPTSVGADALDDWDTRFVAQLATPRAQRISLERDGRTEHVLIDVESASWAALAQHGDTWTVRQGGPARLWDAVAEHVTHWRRDGSPPLERFEITVTPAGQAVTWPRP</sequence>
<dbReference type="EMBL" id="OCNE01000004">
    <property type="protein sequence ID" value="SOD62118.1"/>
    <property type="molecule type" value="Genomic_DNA"/>
</dbReference>
<keyword evidence="5" id="KW-0963">Cytoplasm</keyword>
<dbReference type="PANTHER" id="PTHR11579:SF0">
    <property type="entry name" value="PROTEIN-L-ISOASPARTATE(D-ASPARTATE) O-METHYLTRANSFERASE"/>
    <property type="match status" value="1"/>
</dbReference>
<keyword evidence="8" id="KW-0949">S-adenosyl-L-methionine</keyword>
<evidence type="ECO:0000256" key="3">
    <source>
        <dbReference type="ARBA" id="ARBA00011890"/>
    </source>
</evidence>
<dbReference type="GO" id="GO:0005737">
    <property type="term" value="C:cytoplasm"/>
    <property type="evidence" value="ECO:0007669"/>
    <property type="project" value="UniProtKB-SubCell"/>
</dbReference>
<evidence type="ECO:0000256" key="5">
    <source>
        <dbReference type="ARBA" id="ARBA00022490"/>
    </source>
</evidence>
<gene>
    <name evidence="12" type="ORF">SAMN06297387_104288</name>
</gene>
<keyword evidence="7 12" id="KW-0808">Transferase</keyword>
<dbReference type="Proteomes" id="UP000219072">
    <property type="component" value="Unassembled WGS sequence"/>
</dbReference>
<evidence type="ECO:0000256" key="10">
    <source>
        <dbReference type="ARBA" id="ARBA00031323"/>
    </source>
</evidence>
<evidence type="ECO:0000256" key="4">
    <source>
        <dbReference type="ARBA" id="ARBA00013346"/>
    </source>
</evidence>
<proteinExistence type="inferred from homology"/>
<dbReference type="GO" id="GO:0004719">
    <property type="term" value="F:protein-L-isoaspartate (D-aspartate) O-methyltransferase activity"/>
    <property type="evidence" value="ECO:0007669"/>
    <property type="project" value="UniProtKB-EC"/>
</dbReference>
<dbReference type="SUPFAM" id="SSF53335">
    <property type="entry name" value="S-adenosyl-L-methionine-dependent methyltransferases"/>
    <property type="match status" value="1"/>
</dbReference>
<comment type="subcellular location">
    <subcellularLocation>
        <location evidence="1">Cytoplasm</location>
    </subcellularLocation>
</comment>